<evidence type="ECO:0000313" key="3">
    <source>
        <dbReference type="Proteomes" id="UP001296967"/>
    </source>
</evidence>
<dbReference type="CDD" id="cd06260">
    <property type="entry name" value="DUF820-like"/>
    <property type="match status" value="1"/>
</dbReference>
<dbReference type="InterPro" id="IPR012296">
    <property type="entry name" value="Nuclease_put_TT1808"/>
</dbReference>
<dbReference type="Gene3D" id="3.90.1570.10">
    <property type="entry name" value="tt1808, chain A"/>
    <property type="match status" value="1"/>
</dbReference>
<name>A0AAJ0UH02_HALSE</name>
<keyword evidence="3" id="KW-1185">Reference proteome</keyword>
<dbReference type="AlphaFoldDB" id="A0AAJ0UH02"/>
<dbReference type="SUPFAM" id="SSF52980">
    <property type="entry name" value="Restriction endonuclease-like"/>
    <property type="match status" value="1"/>
</dbReference>
<evidence type="ECO:0000313" key="2">
    <source>
        <dbReference type="EMBL" id="MBK5931302.1"/>
    </source>
</evidence>
<dbReference type="Pfam" id="PF05685">
    <property type="entry name" value="Uma2"/>
    <property type="match status" value="1"/>
</dbReference>
<organism evidence="2 3">
    <name type="scientific">Halochromatium salexigens</name>
    <name type="common">Chromatium salexigens</name>
    <dbReference type="NCBI Taxonomy" id="49447"/>
    <lineage>
        <taxon>Bacteria</taxon>
        <taxon>Pseudomonadati</taxon>
        <taxon>Pseudomonadota</taxon>
        <taxon>Gammaproteobacteria</taxon>
        <taxon>Chromatiales</taxon>
        <taxon>Chromatiaceae</taxon>
        <taxon>Halochromatium</taxon>
    </lineage>
</organism>
<proteinExistence type="predicted"/>
<sequence>MSAHVRPTIPEPPVKTRSAHVAIPADVLADAAIEDHRVFLPHATWADFERVLTMRGDGSAPRIAYDRGTIEIMSPSSHHERIKSLISRLVEVFCQERDIDFTALGSWTLKEAPKEAGLEPDECYIFGTDTSLERPHLAIEVIWTSGGINKLDVYRRLGVAEVWIWQRARLTPYEWRGDQYRPLTTSEVLPGLDLALLAGFLDGYDTTSAAMRAYRAALRQEPDSPANALPPQG</sequence>
<dbReference type="InterPro" id="IPR008538">
    <property type="entry name" value="Uma2"/>
</dbReference>
<evidence type="ECO:0000259" key="1">
    <source>
        <dbReference type="Pfam" id="PF05685"/>
    </source>
</evidence>
<dbReference type="InterPro" id="IPR011335">
    <property type="entry name" value="Restrct_endonuc-II-like"/>
</dbReference>
<dbReference type="Proteomes" id="UP001296967">
    <property type="component" value="Unassembled WGS sequence"/>
</dbReference>
<dbReference type="EMBL" id="NHSF01000063">
    <property type="protein sequence ID" value="MBK5931302.1"/>
    <property type="molecule type" value="Genomic_DNA"/>
</dbReference>
<reference evidence="2" key="2">
    <citation type="journal article" date="2020" name="Microorganisms">
        <title>Osmotic Adaptation and Compatible Solute Biosynthesis of Phototrophic Bacteria as Revealed from Genome Analyses.</title>
        <authorList>
            <person name="Imhoff J.F."/>
            <person name="Rahn T."/>
            <person name="Kunzel S."/>
            <person name="Keller A."/>
            <person name="Neulinger S.C."/>
        </authorList>
    </citation>
    <scope>NUCLEOTIDE SEQUENCE</scope>
    <source>
        <strain evidence="2">DSM 4395</strain>
    </source>
</reference>
<dbReference type="PANTHER" id="PTHR47152:SF4">
    <property type="entry name" value="SLR0445 PROTEIN"/>
    <property type="match status" value="1"/>
</dbReference>
<feature type="domain" description="Putative restriction endonuclease" evidence="1">
    <location>
        <begin position="45"/>
        <end position="192"/>
    </location>
</feature>
<gene>
    <name evidence="2" type="ORF">CCR82_12455</name>
</gene>
<reference evidence="2" key="1">
    <citation type="submission" date="2017-05" db="EMBL/GenBank/DDBJ databases">
        <authorList>
            <person name="Imhoff J.F."/>
            <person name="Rahn T."/>
            <person name="Kuenzel S."/>
            <person name="Neulinger S.C."/>
        </authorList>
    </citation>
    <scope>NUCLEOTIDE SEQUENCE</scope>
    <source>
        <strain evidence="2">DSM 4395</strain>
    </source>
</reference>
<comment type="caution">
    <text evidence="2">The sequence shown here is derived from an EMBL/GenBank/DDBJ whole genome shotgun (WGS) entry which is preliminary data.</text>
</comment>
<accession>A0AAJ0UH02</accession>
<dbReference type="RefSeq" id="WP_201246144.1">
    <property type="nucleotide sequence ID" value="NZ_NHSF01000063.1"/>
</dbReference>
<dbReference type="PANTHER" id="PTHR47152">
    <property type="entry name" value="SLR2084 PROTEIN-RELATED"/>
    <property type="match status" value="1"/>
</dbReference>
<protein>
    <recommendedName>
        <fullName evidence="1">Putative restriction endonuclease domain-containing protein</fullName>
    </recommendedName>
</protein>